<protein>
    <submittedName>
        <fullName evidence="1">Uncharacterized protein</fullName>
    </submittedName>
</protein>
<name>A0ACB7X0V7_9ERIC</name>
<gene>
    <name evidence="1" type="ORF">Vadar_015290</name>
</gene>
<accession>A0ACB7X0V7</accession>
<proteinExistence type="predicted"/>
<organism evidence="1 2">
    <name type="scientific">Vaccinium darrowii</name>
    <dbReference type="NCBI Taxonomy" id="229202"/>
    <lineage>
        <taxon>Eukaryota</taxon>
        <taxon>Viridiplantae</taxon>
        <taxon>Streptophyta</taxon>
        <taxon>Embryophyta</taxon>
        <taxon>Tracheophyta</taxon>
        <taxon>Spermatophyta</taxon>
        <taxon>Magnoliopsida</taxon>
        <taxon>eudicotyledons</taxon>
        <taxon>Gunneridae</taxon>
        <taxon>Pentapetalae</taxon>
        <taxon>asterids</taxon>
        <taxon>Ericales</taxon>
        <taxon>Ericaceae</taxon>
        <taxon>Vaccinioideae</taxon>
        <taxon>Vaccinieae</taxon>
        <taxon>Vaccinium</taxon>
    </lineage>
</organism>
<reference evidence="1 2" key="1">
    <citation type="journal article" date="2021" name="Hortic Res">
        <title>High-quality reference genome and annotation aids understanding of berry development for evergreen blueberry (Vaccinium darrowii).</title>
        <authorList>
            <person name="Yu J."/>
            <person name="Hulse-Kemp A.M."/>
            <person name="Babiker E."/>
            <person name="Staton M."/>
        </authorList>
    </citation>
    <scope>NUCLEOTIDE SEQUENCE [LARGE SCALE GENOMIC DNA]</scope>
    <source>
        <strain evidence="2">cv. NJ 8807/NJ 8810</strain>
        <tissue evidence="1">Young leaf</tissue>
    </source>
</reference>
<keyword evidence="2" id="KW-1185">Reference proteome</keyword>
<sequence length="434" mass="48481">MGHHQNLQNQDTHLVLSTDPKPRLKWTPELHRRFADAVSQLGGADKATPKALMRMMGIPGLTLYHLKSHLQKYRLGKSNHPETYHEINQQDYKGNQRRDADFLNGEVGDQTQNPINESLKIAQALQLQMEVQRKLHEQIEVQRHLQLRIEAQGKYLQSVLKKAQETLSVYNSSSSVGVEIAKAELSQLVSMVDNGGPSSSVSVLTEEKSGNSNSVVLSLMDLHPNPEEKGVPSNQGSGRKRSGSIISDGNCGVVVSRISNFWVLNFTSGAMVLRNFPGLQFNNCDLFGTCLHPSSFLPMQSRGVCMKPFVVEARANTRTESAKIRNRRIRKKFNGTPTKPRLSVFCSEKQLYALLVDDQNKKCLFYASTLQKSIRGDPPCSKMEAAERVGNELVKTCIGLNIDEISQYDCNGFARGERMQAFETAIAQHGFLLR</sequence>
<dbReference type="EMBL" id="CM037152">
    <property type="protein sequence ID" value="KAH7834368.1"/>
    <property type="molecule type" value="Genomic_DNA"/>
</dbReference>
<evidence type="ECO:0000313" key="2">
    <source>
        <dbReference type="Proteomes" id="UP000828048"/>
    </source>
</evidence>
<dbReference type="Proteomes" id="UP000828048">
    <property type="component" value="Chromosome 2"/>
</dbReference>
<comment type="caution">
    <text evidence="1">The sequence shown here is derived from an EMBL/GenBank/DDBJ whole genome shotgun (WGS) entry which is preliminary data.</text>
</comment>
<evidence type="ECO:0000313" key="1">
    <source>
        <dbReference type="EMBL" id="KAH7834368.1"/>
    </source>
</evidence>